<dbReference type="Proteomes" id="UP000054018">
    <property type="component" value="Unassembled WGS sequence"/>
</dbReference>
<reference evidence="3 4" key="1">
    <citation type="submission" date="2014-04" db="EMBL/GenBank/DDBJ databases">
        <authorList>
            <consortium name="DOE Joint Genome Institute"/>
            <person name="Kuo A."/>
            <person name="Kohler A."/>
            <person name="Costa M.D."/>
            <person name="Nagy L.G."/>
            <person name="Floudas D."/>
            <person name="Copeland A."/>
            <person name="Barry K.W."/>
            <person name="Cichocki N."/>
            <person name="Veneault-Fourrey C."/>
            <person name="LaButti K."/>
            <person name="Lindquist E.A."/>
            <person name="Lipzen A."/>
            <person name="Lundell T."/>
            <person name="Morin E."/>
            <person name="Murat C."/>
            <person name="Sun H."/>
            <person name="Tunlid A."/>
            <person name="Henrissat B."/>
            <person name="Grigoriev I.V."/>
            <person name="Hibbett D.S."/>
            <person name="Martin F."/>
            <person name="Nordberg H.P."/>
            <person name="Cantor M.N."/>
            <person name="Hua S.X."/>
        </authorList>
    </citation>
    <scope>NUCLEOTIDE SEQUENCE [LARGE SCALE GENOMIC DNA]</scope>
    <source>
        <strain evidence="3 4">441</strain>
    </source>
</reference>
<dbReference type="InterPro" id="IPR039191">
    <property type="entry name" value="Nopp140-like"/>
</dbReference>
<dbReference type="OrthoDB" id="5599646at2759"/>
<feature type="compositionally biased region" description="Low complexity" evidence="1">
    <location>
        <begin position="143"/>
        <end position="160"/>
    </location>
</feature>
<feature type="compositionally biased region" description="Basic and acidic residues" evidence="1">
    <location>
        <begin position="182"/>
        <end position="194"/>
    </location>
</feature>
<reference evidence="4" key="2">
    <citation type="submission" date="2015-01" db="EMBL/GenBank/DDBJ databases">
        <title>Evolutionary Origins and Diversification of the Mycorrhizal Mutualists.</title>
        <authorList>
            <consortium name="DOE Joint Genome Institute"/>
            <consortium name="Mycorrhizal Genomics Consortium"/>
            <person name="Kohler A."/>
            <person name="Kuo A."/>
            <person name="Nagy L.G."/>
            <person name="Floudas D."/>
            <person name="Copeland A."/>
            <person name="Barry K.W."/>
            <person name="Cichocki N."/>
            <person name="Veneault-Fourrey C."/>
            <person name="LaButti K."/>
            <person name="Lindquist E.A."/>
            <person name="Lipzen A."/>
            <person name="Lundell T."/>
            <person name="Morin E."/>
            <person name="Murat C."/>
            <person name="Riley R."/>
            <person name="Ohm R."/>
            <person name="Sun H."/>
            <person name="Tunlid A."/>
            <person name="Henrissat B."/>
            <person name="Grigoriev I.V."/>
            <person name="Hibbett D.S."/>
            <person name="Martin F."/>
        </authorList>
    </citation>
    <scope>NUCLEOTIDE SEQUENCE [LARGE SCALE GENOMIC DNA]</scope>
    <source>
        <strain evidence="4">441</strain>
    </source>
</reference>
<dbReference type="HOGENOM" id="CLU_046015_0_0_1"/>
<feature type="region of interest" description="Disordered" evidence="1">
    <location>
        <begin position="268"/>
        <end position="291"/>
    </location>
</feature>
<gene>
    <name evidence="3" type="ORF">PISMIDRAFT_669996</name>
</gene>
<feature type="non-terminal residue" evidence="3">
    <location>
        <position position="1"/>
    </location>
</feature>
<evidence type="ECO:0000256" key="1">
    <source>
        <dbReference type="SAM" id="MobiDB-lite"/>
    </source>
</evidence>
<feature type="region of interest" description="Disordered" evidence="1">
    <location>
        <begin position="244"/>
        <end position="263"/>
    </location>
</feature>
<feature type="compositionally biased region" description="Low complexity" evidence="1">
    <location>
        <begin position="112"/>
        <end position="121"/>
    </location>
</feature>
<dbReference type="Pfam" id="PF05022">
    <property type="entry name" value="SRP40_C"/>
    <property type="match status" value="1"/>
</dbReference>
<sequence>MDGGIAKTYTLIYRFLKKQTHVKAAKAVKKAAKGVVVLRDDVELDGPQLDEIVNEWEAQRKKSSTNASASRKSSDSKDDQHSKVSKKIVDHKPSATPSSVKTKPSKNRKKSTAASSASESSCTEDEAGPEDDTRGTATLDAQPSRSSPSLDPSDSGSESDTGVSGEIQSEKLTKSDLAQPEGEARVTKKQRVSEKGPALATAVEIHGDIDVQTQQNNGKKTPRKTNERFQRVKSQNVEPDFLVDNKYEAKARPNNDYGERAHRDLIVTRGSGFRKEKNKKKRGSYRGGEIT</sequence>
<proteinExistence type="predicted"/>
<dbReference type="InterPro" id="IPR007718">
    <property type="entry name" value="Srp40_C"/>
</dbReference>
<protein>
    <recommendedName>
        <fullName evidence="2">Srp40 C-terminal domain-containing protein</fullName>
    </recommendedName>
</protein>
<feature type="region of interest" description="Disordered" evidence="1">
    <location>
        <begin position="55"/>
        <end position="237"/>
    </location>
</feature>
<keyword evidence="4" id="KW-1185">Reference proteome</keyword>
<dbReference type="AlphaFoldDB" id="A0A0C9Z0R5"/>
<name>A0A0C9Z0R5_9AGAM</name>
<dbReference type="STRING" id="765257.A0A0C9Z0R5"/>
<accession>A0A0C9Z0R5</accession>
<evidence type="ECO:0000259" key="2">
    <source>
        <dbReference type="Pfam" id="PF05022"/>
    </source>
</evidence>
<organism evidence="3 4">
    <name type="scientific">Pisolithus microcarpus 441</name>
    <dbReference type="NCBI Taxonomy" id="765257"/>
    <lineage>
        <taxon>Eukaryota</taxon>
        <taxon>Fungi</taxon>
        <taxon>Dikarya</taxon>
        <taxon>Basidiomycota</taxon>
        <taxon>Agaricomycotina</taxon>
        <taxon>Agaricomycetes</taxon>
        <taxon>Agaricomycetidae</taxon>
        <taxon>Boletales</taxon>
        <taxon>Sclerodermatineae</taxon>
        <taxon>Pisolithaceae</taxon>
        <taxon>Pisolithus</taxon>
    </lineage>
</organism>
<feature type="domain" description="Srp40 C-terminal" evidence="2">
    <location>
        <begin position="228"/>
        <end position="291"/>
    </location>
</feature>
<dbReference type="GO" id="GO:0005654">
    <property type="term" value="C:nucleoplasm"/>
    <property type="evidence" value="ECO:0007669"/>
    <property type="project" value="TreeGrafter"/>
</dbReference>
<evidence type="ECO:0000313" key="4">
    <source>
        <dbReference type="Proteomes" id="UP000054018"/>
    </source>
</evidence>
<dbReference type="GO" id="GO:0005730">
    <property type="term" value="C:nucleolus"/>
    <property type="evidence" value="ECO:0007669"/>
    <property type="project" value="InterPro"/>
</dbReference>
<feature type="compositionally biased region" description="Basic and acidic residues" evidence="1">
    <location>
        <begin position="72"/>
        <end position="93"/>
    </location>
</feature>
<dbReference type="PANTHER" id="PTHR23216">
    <property type="entry name" value="NUCLEOLAR AND COILED-BODY PHOSPHOPROTEIN 1"/>
    <property type="match status" value="1"/>
</dbReference>
<evidence type="ECO:0000313" key="3">
    <source>
        <dbReference type="EMBL" id="KIK31050.1"/>
    </source>
</evidence>
<dbReference type="PANTHER" id="PTHR23216:SF1">
    <property type="entry name" value="NUCLEOLAR AND COILED-BODY PHOSPHOPROTEIN 1"/>
    <property type="match status" value="1"/>
</dbReference>
<dbReference type="EMBL" id="KN833685">
    <property type="protein sequence ID" value="KIK31050.1"/>
    <property type="molecule type" value="Genomic_DNA"/>
</dbReference>